<comment type="caution">
    <text evidence="4">The sequence shown here is derived from an EMBL/GenBank/DDBJ whole genome shotgun (WGS) entry which is preliminary data.</text>
</comment>
<dbReference type="PANTHER" id="PTHR48081:SF3">
    <property type="entry name" value="ALPHA_BETA HYDROLASE FOLD-3 DOMAIN-CONTAINING PROTEIN"/>
    <property type="match status" value="1"/>
</dbReference>
<dbReference type="OrthoDB" id="19653at2759"/>
<dbReference type="PANTHER" id="PTHR48081">
    <property type="entry name" value="AB HYDROLASE SUPERFAMILY PROTEIN C4A8.06C"/>
    <property type="match status" value="1"/>
</dbReference>
<evidence type="ECO:0000256" key="1">
    <source>
        <dbReference type="ARBA" id="ARBA00022801"/>
    </source>
</evidence>
<evidence type="ECO:0000313" key="5">
    <source>
        <dbReference type="Proteomes" id="UP000236621"/>
    </source>
</evidence>
<dbReference type="InterPro" id="IPR013094">
    <property type="entry name" value="AB_hydrolase_3"/>
</dbReference>
<dbReference type="Proteomes" id="UP000236621">
    <property type="component" value="Unassembled WGS sequence"/>
</dbReference>
<proteinExistence type="predicted"/>
<evidence type="ECO:0000259" key="3">
    <source>
        <dbReference type="Pfam" id="PF07859"/>
    </source>
</evidence>
<keyword evidence="1" id="KW-0378">Hydrolase</keyword>
<protein>
    <submittedName>
        <fullName evidence="4">Carboxylesterase</fullName>
    </submittedName>
</protein>
<dbReference type="InterPro" id="IPR001375">
    <property type="entry name" value="Peptidase_S9_cat"/>
</dbReference>
<name>A0A2K3QIG4_9HYPO</name>
<dbReference type="SUPFAM" id="SSF53474">
    <property type="entry name" value="alpha/beta-Hydrolases"/>
    <property type="match status" value="1"/>
</dbReference>
<dbReference type="GO" id="GO:0008236">
    <property type="term" value="F:serine-type peptidase activity"/>
    <property type="evidence" value="ECO:0007669"/>
    <property type="project" value="InterPro"/>
</dbReference>
<feature type="domain" description="Alpha/beta hydrolase fold-3" evidence="3">
    <location>
        <begin position="58"/>
        <end position="179"/>
    </location>
</feature>
<gene>
    <name evidence="4" type="ORF">TCAP_02748</name>
</gene>
<evidence type="ECO:0000313" key="4">
    <source>
        <dbReference type="EMBL" id="PNY27323.1"/>
    </source>
</evidence>
<reference evidence="4 5" key="1">
    <citation type="submission" date="2017-08" db="EMBL/GenBank/DDBJ databases">
        <title>Harnessing the power of phylogenomics to disentangle the directionality and signatures of interkingdom host jumping in the parasitic fungal genus Tolypocladium.</title>
        <authorList>
            <person name="Quandt C.A."/>
            <person name="Patterson W."/>
            <person name="Spatafora J.W."/>
        </authorList>
    </citation>
    <scope>NUCLEOTIDE SEQUENCE [LARGE SCALE GENOMIC DNA]</scope>
    <source>
        <strain evidence="4 5">CBS 113982</strain>
    </source>
</reference>
<sequence>MPEAQAPAANPVPGLPTRDIFNDFDILGEPYVVRDGHPIVAHILLPKNPPQGPRPVLINWHGGYLIMAHGLFPPFFPRFILNLAKKHSAIIISPDHTLLPHKDGLAAVQADMEALHAWMQSSLTSFLANKAPSYEPDLSRILLHGSSAGAYVAMSQALASPKSFRAISLVYPMIDFDTEWWRNGSRAVGAPNPIRLPDAVFLADTDVKERVLQFRDGPRVSAAEAERQSFGVSVARGGFFADLFSPGGKLDDDPSVWVNRRVRQGAELPGRIWVLHGEADSAVPVDTSLALAETLKKQDRAVRLDVVKGMDHGFDNVPAPGWKGPEDPLILEATAWLAETWLE</sequence>
<organism evidence="4 5">
    <name type="scientific">Tolypocladium capitatum</name>
    <dbReference type="NCBI Taxonomy" id="45235"/>
    <lineage>
        <taxon>Eukaryota</taxon>
        <taxon>Fungi</taxon>
        <taxon>Dikarya</taxon>
        <taxon>Ascomycota</taxon>
        <taxon>Pezizomycotina</taxon>
        <taxon>Sordariomycetes</taxon>
        <taxon>Hypocreomycetidae</taxon>
        <taxon>Hypocreales</taxon>
        <taxon>Ophiocordycipitaceae</taxon>
        <taxon>Tolypocladium</taxon>
    </lineage>
</organism>
<dbReference type="EMBL" id="NRSZ01000421">
    <property type="protein sequence ID" value="PNY27323.1"/>
    <property type="molecule type" value="Genomic_DNA"/>
</dbReference>
<dbReference type="Gene3D" id="3.40.50.1820">
    <property type="entry name" value="alpha/beta hydrolase"/>
    <property type="match status" value="1"/>
</dbReference>
<dbReference type="STRING" id="45235.A0A2K3QIG4"/>
<dbReference type="GO" id="GO:0006508">
    <property type="term" value="P:proteolysis"/>
    <property type="evidence" value="ECO:0007669"/>
    <property type="project" value="InterPro"/>
</dbReference>
<feature type="domain" description="Peptidase S9 prolyl oligopeptidase catalytic" evidence="2">
    <location>
        <begin position="269"/>
        <end position="315"/>
    </location>
</feature>
<dbReference type="AlphaFoldDB" id="A0A2K3QIG4"/>
<evidence type="ECO:0000259" key="2">
    <source>
        <dbReference type="Pfam" id="PF00326"/>
    </source>
</evidence>
<dbReference type="Pfam" id="PF00326">
    <property type="entry name" value="Peptidase_S9"/>
    <property type="match status" value="1"/>
</dbReference>
<keyword evidence="5" id="KW-1185">Reference proteome</keyword>
<dbReference type="InterPro" id="IPR029058">
    <property type="entry name" value="AB_hydrolase_fold"/>
</dbReference>
<dbReference type="Pfam" id="PF07859">
    <property type="entry name" value="Abhydrolase_3"/>
    <property type="match status" value="1"/>
</dbReference>
<dbReference type="InterPro" id="IPR050300">
    <property type="entry name" value="GDXG_lipolytic_enzyme"/>
</dbReference>
<accession>A0A2K3QIG4</accession>